<dbReference type="Proteomes" id="UP001175227">
    <property type="component" value="Unassembled WGS sequence"/>
</dbReference>
<dbReference type="EMBL" id="JAUEPR010000163">
    <property type="protein sequence ID" value="KAK0460810.1"/>
    <property type="molecule type" value="Genomic_DNA"/>
</dbReference>
<name>A0AA39N860_9AGAR</name>
<accession>A0AA39N860</accession>
<proteinExistence type="predicted"/>
<sequence>MTKKAKQPSAFDASSVRFCPECRRDVRIAFGGEKNWAVHLKSHEHLNSTVLRKSATITSFFKTQNPLQNIGFVASVSHVNLIAGSETAGGDMGTMNNGDKTLLLPQTVIEMEEFAPAGETIGSQLRGLHTACKRKLPGSSEVFEGAEIASCGEYELSLDESMDWIECSGPACFIKYHSHCQGLLEKPPSHVGHFISATPLRETIVLFGAGRQPKQ</sequence>
<comment type="caution">
    <text evidence="1">The sequence shown here is derived from an EMBL/GenBank/DDBJ whole genome shotgun (WGS) entry which is preliminary data.</text>
</comment>
<dbReference type="AlphaFoldDB" id="A0AA39N860"/>
<evidence type="ECO:0000313" key="1">
    <source>
        <dbReference type="EMBL" id="KAK0460810.1"/>
    </source>
</evidence>
<evidence type="ECO:0000313" key="2">
    <source>
        <dbReference type="Proteomes" id="UP001175227"/>
    </source>
</evidence>
<protein>
    <submittedName>
        <fullName evidence="1">Uncharacterized protein</fullName>
    </submittedName>
</protein>
<keyword evidence="2" id="KW-1185">Reference proteome</keyword>
<reference evidence="1" key="1">
    <citation type="submission" date="2023-06" db="EMBL/GenBank/DDBJ databases">
        <authorList>
            <consortium name="Lawrence Berkeley National Laboratory"/>
            <person name="Ahrendt S."/>
            <person name="Sahu N."/>
            <person name="Indic B."/>
            <person name="Wong-Bajracharya J."/>
            <person name="Merenyi Z."/>
            <person name="Ke H.-M."/>
            <person name="Monk M."/>
            <person name="Kocsube S."/>
            <person name="Drula E."/>
            <person name="Lipzen A."/>
            <person name="Balint B."/>
            <person name="Henrissat B."/>
            <person name="Andreopoulos B."/>
            <person name="Martin F.M."/>
            <person name="Harder C.B."/>
            <person name="Rigling D."/>
            <person name="Ford K.L."/>
            <person name="Foster G.D."/>
            <person name="Pangilinan J."/>
            <person name="Papanicolaou A."/>
            <person name="Barry K."/>
            <person name="LaButti K."/>
            <person name="Viragh M."/>
            <person name="Koriabine M."/>
            <person name="Yan M."/>
            <person name="Riley R."/>
            <person name="Champramary S."/>
            <person name="Plett K.L."/>
            <person name="Tsai I.J."/>
            <person name="Slot J."/>
            <person name="Sipos G."/>
            <person name="Plett J."/>
            <person name="Nagy L.G."/>
            <person name="Grigoriev I.V."/>
        </authorList>
    </citation>
    <scope>NUCLEOTIDE SEQUENCE</scope>
    <source>
        <strain evidence="1">ICMP 16352</strain>
    </source>
</reference>
<organism evidence="1 2">
    <name type="scientific">Armillaria novae-zelandiae</name>
    <dbReference type="NCBI Taxonomy" id="153914"/>
    <lineage>
        <taxon>Eukaryota</taxon>
        <taxon>Fungi</taxon>
        <taxon>Dikarya</taxon>
        <taxon>Basidiomycota</taxon>
        <taxon>Agaricomycotina</taxon>
        <taxon>Agaricomycetes</taxon>
        <taxon>Agaricomycetidae</taxon>
        <taxon>Agaricales</taxon>
        <taxon>Marasmiineae</taxon>
        <taxon>Physalacriaceae</taxon>
        <taxon>Armillaria</taxon>
    </lineage>
</organism>
<gene>
    <name evidence="1" type="ORF">IW261DRAFT_1428753</name>
</gene>